<organism evidence="6 7">
    <name type="scientific">Pantoea cypripedii</name>
    <name type="common">Pectobacterium cypripedii</name>
    <name type="synonym">Erwinia cypripedii</name>
    <dbReference type="NCBI Taxonomy" id="55209"/>
    <lineage>
        <taxon>Bacteria</taxon>
        <taxon>Pseudomonadati</taxon>
        <taxon>Pseudomonadota</taxon>
        <taxon>Gammaproteobacteria</taxon>
        <taxon>Enterobacterales</taxon>
        <taxon>Erwiniaceae</taxon>
        <taxon>Pantoea</taxon>
    </lineage>
</organism>
<dbReference type="Gene3D" id="1.10.260.40">
    <property type="entry name" value="lambda repressor-like DNA-binding domains"/>
    <property type="match status" value="1"/>
</dbReference>
<evidence type="ECO:0000259" key="5">
    <source>
        <dbReference type="PROSITE" id="PS50932"/>
    </source>
</evidence>
<dbReference type="PANTHER" id="PTHR30146:SF147">
    <property type="entry name" value="HTH-TYPE TRANSCRIPTIONAL REGULATOR DEGA"/>
    <property type="match status" value="1"/>
</dbReference>
<dbReference type="Pfam" id="PF00356">
    <property type="entry name" value="LacI"/>
    <property type="match status" value="1"/>
</dbReference>
<dbReference type="SUPFAM" id="SSF47413">
    <property type="entry name" value="lambda repressor-like DNA-binding domains"/>
    <property type="match status" value="1"/>
</dbReference>
<dbReference type="GO" id="GO:0000976">
    <property type="term" value="F:transcription cis-regulatory region binding"/>
    <property type="evidence" value="ECO:0007669"/>
    <property type="project" value="TreeGrafter"/>
</dbReference>
<sequence>MKKVTIQEVAKEAGVSPTTVSNFFNDRLNHMRVGTKQRIEKAIATLGYVPNQAAQQLRTGKTPMIGLLVPTVANSFFGELAVEMEQAAKEQGFRIILCNTLQSASNERDFWFGLHALGVRGVICSSALVTVEELEEYVKMGLCVVAVDEKPCEHLPPSVDFVSIDHKQSIRLAVDHLVELGHSSISYIADFSNTTFSRRSKAEGFLDAVASHGLRDCHLVMPNHSEGTPRFSDKELAELGRTAVSIILSEHPDTTAIVTFNDMTALGAIEALKERQIAVPERISVVGIDGISVGELLSPTITSVRQPLQMSAVKAIASVAEQLDRGRRQRKDIIIAPELIVRKSSAPPPRCNIDTLSPHPGTNDRPSPDENIVTARINQK</sequence>
<dbReference type="CDD" id="cd01392">
    <property type="entry name" value="HTH_LacI"/>
    <property type="match status" value="1"/>
</dbReference>
<feature type="domain" description="HTH lacI-type" evidence="5">
    <location>
        <begin position="4"/>
        <end position="59"/>
    </location>
</feature>
<dbReference type="PANTHER" id="PTHR30146">
    <property type="entry name" value="LACI-RELATED TRANSCRIPTIONAL REPRESSOR"/>
    <property type="match status" value="1"/>
</dbReference>
<gene>
    <name evidence="6" type="ORF">CUN67_28915</name>
</gene>
<keyword evidence="1" id="KW-0805">Transcription regulation</keyword>
<feature type="region of interest" description="Disordered" evidence="4">
    <location>
        <begin position="345"/>
        <end position="370"/>
    </location>
</feature>
<dbReference type="Proteomes" id="UP000502005">
    <property type="component" value="Plasmid pNE1B"/>
</dbReference>
<evidence type="ECO:0000313" key="6">
    <source>
        <dbReference type="EMBL" id="QGY32956.1"/>
    </source>
</evidence>
<dbReference type="AlphaFoldDB" id="A0A6B9GHN5"/>
<dbReference type="InterPro" id="IPR000843">
    <property type="entry name" value="HTH_LacI"/>
</dbReference>
<geneLocation type="plasmid" evidence="7">
    <name>pne1b</name>
</geneLocation>
<keyword evidence="2" id="KW-0238">DNA-binding</keyword>
<dbReference type="SUPFAM" id="SSF53822">
    <property type="entry name" value="Periplasmic binding protein-like I"/>
    <property type="match status" value="1"/>
</dbReference>
<dbReference type="PROSITE" id="PS50932">
    <property type="entry name" value="HTH_LACI_2"/>
    <property type="match status" value="1"/>
</dbReference>
<dbReference type="Gene3D" id="3.40.50.2300">
    <property type="match status" value="2"/>
</dbReference>
<dbReference type="SMART" id="SM00354">
    <property type="entry name" value="HTH_LACI"/>
    <property type="match status" value="1"/>
</dbReference>
<evidence type="ECO:0000256" key="4">
    <source>
        <dbReference type="SAM" id="MobiDB-lite"/>
    </source>
</evidence>
<dbReference type="InterPro" id="IPR046335">
    <property type="entry name" value="LacI/GalR-like_sensor"/>
</dbReference>
<evidence type="ECO:0000313" key="7">
    <source>
        <dbReference type="Proteomes" id="UP000502005"/>
    </source>
</evidence>
<keyword evidence="3" id="KW-0804">Transcription</keyword>
<dbReference type="Pfam" id="PF13377">
    <property type="entry name" value="Peripla_BP_3"/>
    <property type="match status" value="1"/>
</dbReference>
<dbReference type="InterPro" id="IPR010982">
    <property type="entry name" value="Lambda_DNA-bd_dom_sf"/>
</dbReference>
<accession>A0A6B9GHN5</accession>
<dbReference type="RefSeq" id="WP_208718933.1">
    <property type="nucleotide sequence ID" value="NZ_CP024770.1"/>
</dbReference>
<proteinExistence type="predicted"/>
<evidence type="ECO:0000256" key="1">
    <source>
        <dbReference type="ARBA" id="ARBA00023015"/>
    </source>
</evidence>
<dbReference type="InterPro" id="IPR028082">
    <property type="entry name" value="Peripla_BP_I"/>
</dbReference>
<dbReference type="EMBL" id="CP024770">
    <property type="protein sequence ID" value="QGY32956.1"/>
    <property type="molecule type" value="Genomic_DNA"/>
</dbReference>
<evidence type="ECO:0000256" key="2">
    <source>
        <dbReference type="ARBA" id="ARBA00023125"/>
    </source>
</evidence>
<dbReference type="CDD" id="cd06267">
    <property type="entry name" value="PBP1_LacI_sugar_binding-like"/>
    <property type="match status" value="1"/>
</dbReference>
<evidence type="ECO:0000256" key="3">
    <source>
        <dbReference type="ARBA" id="ARBA00023163"/>
    </source>
</evidence>
<dbReference type="GO" id="GO:0003700">
    <property type="term" value="F:DNA-binding transcription factor activity"/>
    <property type="evidence" value="ECO:0007669"/>
    <property type="project" value="TreeGrafter"/>
</dbReference>
<name>A0A6B9GHN5_PANCY</name>
<keyword evidence="6" id="KW-0614">Plasmid</keyword>
<protein>
    <submittedName>
        <fullName evidence="6">LacI family transcriptional regulator</fullName>
    </submittedName>
</protein>
<reference evidence="6 7" key="1">
    <citation type="submission" date="2017-11" db="EMBL/GenBank/DDBJ databases">
        <title>Genome sequence of Pantoea cypripedii NE1.</title>
        <authorList>
            <person name="Nascimento F.X."/>
        </authorList>
    </citation>
    <scope>NUCLEOTIDE SEQUENCE [LARGE SCALE GENOMIC DNA]</scope>
    <source>
        <strain evidence="6 7">NE1</strain>
        <plasmid evidence="7">pne1b</plasmid>
    </source>
</reference>